<proteinExistence type="predicted"/>
<name>D2VU81_NAEGR</name>
<dbReference type="AlphaFoldDB" id="D2VU81"/>
<feature type="compositionally biased region" description="Low complexity" evidence="1">
    <location>
        <begin position="1"/>
        <end position="16"/>
    </location>
</feature>
<dbReference type="InParanoid" id="D2VU81"/>
<feature type="region of interest" description="Disordered" evidence="1">
    <location>
        <begin position="1"/>
        <end position="39"/>
    </location>
</feature>
<dbReference type="VEuPathDB" id="AmoebaDB:NAEGRDRAFT_59229"/>
<dbReference type="KEGG" id="ngr:NAEGRDRAFT_59229"/>
<sequence>MSEVEQQQLAASSSSAEEQKEEEEQTAEDEAQDGTGLKKQRFIPEYSETKDVCFNVFKCKSPKFDVRSFSILDKQSIFGFICKRDGPIGGSLYVVSVNGQSLKDETTDKREFIYATPKLKYAYNKSFDNYVEKFEEEEKIDSYYISEKWNGTNILLFKYHDKDGNEYISGKTKGMPTLTDTDFGNFLSSTLTALHLDQFIGKYEELSLRDELLKIHNDTANPHYSPHIQEFLNNPSVQCISFEVCGNTLPHLVKYEFGVDLKPLFYGFSNGKIKPCMKVKGMEEFGPIKYYPYQSHASCVKLCKMLQADSLKMNEEYRKQHNLKHKYEYEHFAIEGHVLYLLDSEGYLVTRNMYKVKSADVEEVHWQKFDDVKKGQVKDAVLKMKQRGLSLTDEKALRKELDIGDKEWGKFSKDILNYIKQLGDKSTPVATTSTSNGKKPSKHHTKAPATQKGASSSTEKSESTTSSASSSTATTTATTEGGEQKQPNKRRNHHKKKQAFVKKEAKDE</sequence>
<keyword evidence="3" id="KW-1185">Reference proteome</keyword>
<evidence type="ECO:0000313" key="3">
    <source>
        <dbReference type="Proteomes" id="UP000006671"/>
    </source>
</evidence>
<dbReference type="RefSeq" id="XP_002672387.1">
    <property type="nucleotide sequence ID" value="XM_002672341.1"/>
</dbReference>
<organism evidence="3">
    <name type="scientific">Naegleria gruberi</name>
    <name type="common">Amoeba</name>
    <dbReference type="NCBI Taxonomy" id="5762"/>
    <lineage>
        <taxon>Eukaryota</taxon>
        <taxon>Discoba</taxon>
        <taxon>Heterolobosea</taxon>
        <taxon>Tetramitia</taxon>
        <taxon>Eutetramitia</taxon>
        <taxon>Vahlkampfiidae</taxon>
        <taxon>Naegleria</taxon>
    </lineage>
</organism>
<dbReference type="OMA" id="ICKRDGP"/>
<accession>D2VU81</accession>
<feature type="compositionally biased region" description="Polar residues" evidence="1">
    <location>
        <begin position="428"/>
        <end position="438"/>
    </location>
</feature>
<evidence type="ECO:0000313" key="2">
    <source>
        <dbReference type="EMBL" id="EFC39643.1"/>
    </source>
</evidence>
<feature type="region of interest" description="Disordered" evidence="1">
    <location>
        <begin position="425"/>
        <end position="508"/>
    </location>
</feature>
<dbReference type="Proteomes" id="UP000006671">
    <property type="component" value="Unassembled WGS sequence"/>
</dbReference>
<dbReference type="OrthoDB" id="18625at2759"/>
<dbReference type="eggNOG" id="ENOG502SR3F">
    <property type="taxonomic scope" value="Eukaryota"/>
</dbReference>
<feature type="compositionally biased region" description="Basic residues" evidence="1">
    <location>
        <begin position="487"/>
        <end position="500"/>
    </location>
</feature>
<feature type="compositionally biased region" description="Low complexity" evidence="1">
    <location>
        <begin position="454"/>
        <end position="480"/>
    </location>
</feature>
<reference evidence="2 3" key="1">
    <citation type="journal article" date="2010" name="Cell">
        <title>The genome of Naegleria gruberi illuminates early eukaryotic versatility.</title>
        <authorList>
            <person name="Fritz-Laylin L.K."/>
            <person name="Prochnik S.E."/>
            <person name="Ginger M.L."/>
            <person name="Dacks J.B."/>
            <person name="Carpenter M.L."/>
            <person name="Field M.C."/>
            <person name="Kuo A."/>
            <person name="Paredez A."/>
            <person name="Chapman J."/>
            <person name="Pham J."/>
            <person name="Shu S."/>
            <person name="Neupane R."/>
            <person name="Cipriano M."/>
            <person name="Mancuso J."/>
            <person name="Tu H."/>
            <person name="Salamov A."/>
            <person name="Lindquist E."/>
            <person name="Shapiro H."/>
            <person name="Lucas S."/>
            <person name="Grigoriev I.V."/>
            <person name="Cande W.Z."/>
            <person name="Fulton C."/>
            <person name="Rokhsar D.S."/>
            <person name="Dawson S.C."/>
        </authorList>
    </citation>
    <scope>NUCLEOTIDE SEQUENCE [LARGE SCALE GENOMIC DNA]</scope>
    <source>
        <strain evidence="2 3">NEG-M</strain>
    </source>
</reference>
<gene>
    <name evidence="2" type="ORF">NAEGRDRAFT_59229</name>
</gene>
<dbReference type="GeneID" id="8857655"/>
<feature type="compositionally biased region" description="Acidic residues" evidence="1">
    <location>
        <begin position="19"/>
        <end position="32"/>
    </location>
</feature>
<dbReference type="EMBL" id="GG738898">
    <property type="protein sequence ID" value="EFC39643.1"/>
    <property type="molecule type" value="Genomic_DNA"/>
</dbReference>
<evidence type="ECO:0000256" key="1">
    <source>
        <dbReference type="SAM" id="MobiDB-lite"/>
    </source>
</evidence>
<protein>
    <submittedName>
        <fullName evidence="2">Predicted protein</fullName>
    </submittedName>
</protein>